<dbReference type="AlphaFoldDB" id="A0A9W6Y598"/>
<feature type="region of interest" description="Disordered" evidence="1">
    <location>
        <begin position="257"/>
        <end position="276"/>
    </location>
</feature>
<feature type="compositionally biased region" description="Polar residues" evidence="1">
    <location>
        <begin position="588"/>
        <end position="597"/>
    </location>
</feature>
<name>A0A9W6Y598_9STRA</name>
<reference evidence="2" key="1">
    <citation type="submission" date="2023-04" db="EMBL/GenBank/DDBJ databases">
        <title>Phytophthora fragariaefolia NBRC 109709.</title>
        <authorList>
            <person name="Ichikawa N."/>
            <person name="Sato H."/>
            <person name="Tonouchi N."/>
        </authorList>
    </citation>
    <scope>NUCLEOTIDE SEQUENCE</scope>
    <source>
        <strain evidence="2">NBRC 109709</strain>
    </source>
</reference>
<dbReference type="Proteomes" id="UP001165121">
    <property type="component" value="Unassembled WGS sequence"/>
</dbReference>
<evidence type="ECO:0000256" key="1">
    <source>
        <dbReference type="SAM" id="MobiDB-lite"/>
    </source>
</evidence>
<feature type="region of interest" description="Disordered" evidence="1">
    <location>
        <begin position="539"/>
        <end position="615"/>
    </location>
</feature>
<evidence type="ECO:0000313" key="2">
    <source>
        <dbReference type="EMBL" id="GMF52379.1"/>
    </source>
</evidence>
<gene>
    <name evidence="2" type="ORF">Pfra01_002142700</name>
</gene>
<feature type="compositionally biased region" description="Low complexity" evidence="1">
    <location>
        <begin position="598"/>
        <end position="611"/>
    </location>
</feature>
<feature type="compositionally biased region" description="Acidic residues" evidence="1">
    <location>
        <begin position="51"/>
        <end position="65"/>
    </location>
</feature>
<comment type="caution">
    <text evidence="2">The sequence shown here is derived from an EMBL/GenBank/DDBJ whole genome shotgun (WGS) entry which is preliminary data.</text>
</comment>
<organism evidence="2 3">
    <name type="scientific">Phytophthora fragariaefolia</name>
    <dbReference type="NCBI Taxonomy" id="1490495"/>
    <lineage>
        <taxon>Eukaryota</taxon>
        <taxon>Sar</taxon>
        <taxon>Stramenopiles</taxon>
        <taxon>Oomycota</taxon>
        <taxon>Peronosporomycetes</taxon>
        <taxon>Peronosporales</taxon>
        <taxon>Peronosporaceae</taxon>
        <taxon>Phytophthora</taxon>
    </lineage>
</organism>
<accession>A0A9W6Y598</accession>
<proteinExistence type="predicted"/>
<feature type="compositionally biased region" description="Polar residues" evidence="1">
    <location>
        <begin position="1"/>
        <end position="12"/>
    </location>
</feature>
<feature type="region of interest" description="Disordered" evidence="1">
    <location>
        <begin position="1"/>
        <end position="65"/>
    </location>
</feature>
<dbReference type="EMBL" id="BSXT01003082">
    <property type="protein sequence ID" value="GMF52379.1"/>
    <property type="molecule type" value="Genomic_DNA"/>
</dbReference>
<dbReference type="OrthoDB" id="1047367at2759"/>
<feature type="compositionally biased region" description="Basic and acidic residues" evidence="1">
    <location>
        <begin position="539"/>
        <end position="569"/>
    </location>
</feature>
<sequence length="1117" mass="124125">MDKGSSSPSRGSPATAGGSPAERSNSASQLTADAARSVQFDDDAARGQGYDGEDEDDEEKEEVDVEYVRSTAELLGEVEELSLQVSRMGNPRPVERNLVAELDANADDDDDEDDQGVVQGESPLLIPRATRNADTPSANKVLARLGEEMRTRSEWMVMFAPVAMAQAKWPVLGPELTQPINSTGINQLVEDTVLLLKAIGYRCNSRPNSLILSGWSLVRASAGLTQWKRRLRAEFGLEKAPGAQQTIMDRVTEFTQLGTDPSRVPMPKAPETKRPAKVERFRSTVGTPYFEDTHMLTPKKGKPRGGRYDHLYDTSEEAELGDSLDDSAGLRGDREETVKAQIRRFSYDETEQDAGQYLELRTHFLLDKVAEFEGKPYCSDASLQWLKRFMYEVKDICMPQNSWCDPFSLSLGRAAKSWYRQLSTKMQQHWSLLSEAFLDYYCSQFDQSVRTRYNSARRKENEPIRDFLIRLNGYVRTAKIQYEKRGADATDHVEHFLLNCGDDGIMDLLYPLQLADIQRVEQIINKKILGKKRKKQHDRLVASRVGEGRRNDSPQCEIRRDESLERRVTLAEATADDLYRGGEPHQPSRLTNSSDPFSSASAYGLSSNSGSDSDHSWNYVDTGAVSDRLVGTAPRLPVVVTPEITAQLAEMIGTSANAPTTEIAETAEMTAVGGVPTTAESNAATRLSSYTLLQSASADPAVKANRVFAFVGKAHQPEMWCVRTDGLECEYDEKNGLGDPVKDRRAVASMATGTRRDAKRHSNTMKLSPGERMGWWSVQKFDRQVCMRALVLGAIDVRDIGKGKVLTSSRATVEVTLGWHVVYKFEVWIMPHHAVVDLILGTDFMMPAGVRLDLYNSTARLPDDVEIPLIKTRSACFTEPTYGDRVSDGPAESLSIPAGRPRRKQLREDTHAFWVSRTRDWITTVAHSSRGKLTRVLLANVSGKPVRRPAHFPVILWAPHGELPPGDGYVRLNSANRVGQRDATEWSDDPEAGATCQPRLGVTFECPTNEFDLEDYAHELAILPDLTDSASTVLDYSGSNVVCSVHTPNQREKLVKALKAQEGIMNVSENTLPPAAYGAIYSEITLTFAPVSSRILVRASFTAPWTRALIRTRLSNF</sequence>
<feature type="compositionally biased region" description="Polar residues" evidence="1">
    <location>
        <begin position="22"/>
        <end position="31"/>
    </location>
</feature>
<keyword evidence="3" id="KW-1185">Reference proteome</keyword>
<protein>
    <submittedName>
        <fullName evidence="2">Unnamed protein product</fullName>
    </submittedName>
</protein>
<evidence type="ECO:0000313" key="3">
    <source>
        <dbReference type="Proteomes" id="UP001165121"/>
    </source>
</evidence>
<feature type="region of interest" description="Disordered" evidence="1">
    <location>
        <begin position="881"/>
        <end position="902"/>
    </location>
</feature>